<keyword evidence="4" id="KW-1185">Reference proteome</keyword>
<feature type="region of interest" description="Disordered" evidence="1">
    <location>
        <begin position="13"/>
        <end position="97"/>
    </location>
</feature>
<dbReference type="InterPro" id="IPR000195">
    <property type="entry name" value="Rab-GAP-TBC_dom"/>
</dbReference>
<dbReference type="Gene3D" id="1.10.8.270">
    <property type="entry name" value="putative rabgap domain of human tbc1 domain family member 14 like domains"/>
    <property type="match status" value="1"/>
</dbReference>
<feature type="region of interest" description="Disordered" evidence="1">
    <location>
        <begin position="405"/>
        <end position="434"/>
    </location>
</feature>
<feature type="domain" description="Rab-GAP TBC" evidence="2">
    <location>
        <begin position="567"/>
        <end position="789"/>
    </location>
</feature>
<organism evidence="3 4">
    <name type="scientific">Amniculicola lignicola CBS 123094</name>
    <dbReference type="NCBI Taxonomy" id="1392246"/>
    <lineage>
        <taxon>Eukaryota</taxon>
        <taxon>Fungi</taxon>
        <taxon>Dikarya</taxon>
        <taxon>Ascomycota</taxon>
        <taxon>Pezizomycotina</taxon>
        <taxon>Dothideomycetes</taxon>
        <taxon>Pleosporomycetidae</taxon>
        <taxon>Pleosporales</taxon>
        <taxon>Amniculicolaceae</taxon>
        <taxon>Amniculicola</taxon>
    </lineage>
</organism>
<dbReference type="SMART" id="SM00164">
    <property type="entry name" value="TBC"/>
    <property type="match status" value="1"/>
</dbReference>
<name>A0A6A5X0Z0_9PLEO</name>
<reference evidence="3" key="1">
    <citation type="journal article" date="2020" name="Stud. Mycol.">
        <title>101 Dothideomycetes genomes: a test case for predicting lifestyles and emergence of pathogens.</title>
        <authorList>
            <person name="Haridas S."/>
            <person name="Albert R."/>
            <person name="Binder M."/>
            <person name="Bloem J."/>
            <person name="Labutti K."/>
            <person name="Salamov A."/>
            <person name="Andreopoulos B."/>
            <person name="Baker S."/>
            <person name="Barry K."/>
            <person name="Bills G."/>
            <person name="Bluhm B."/>
            <person name="Cannon C."/>
            <person name="Castanera R."/>
            <person name="Culley D."/>
            <person name="Daum C."/>
            <person name="Ezra D."/>
            <person name="Gonzalez J."/>
            <person name="Henrissat B."/>
            <person name="Kuo A."/>
            <person name="Liang C."/>
            <person name="Lipzen A."/>
            <person name="Lutzoni F."/>
            <person name="Magnuson J."/>
            <person name="Mondo S."/>
            <person name="Nolan M."/>
            <person name="Ohm R."/>
            <person name="Pangilinan J."/>
            <person name="Park H.-J."/>
            <person name="Ramirez L."/>
            <person name="Alfaro M."/>
            <person name="Sun H."/>
            <person name="Tritt A."/>
            <person name="Yoshinaga Y."/>
            <person name="Zwiers L.-H."/>
            <person name="Turgeon B."/>
            <person name="Goodwin S."/>
            <person name="Spatafora J."/>
            <person name="Crous P."/>
            <person name="Grigoriev I."/>
        </authorList>
    </citation>
    <scope>NUCLEOTIDE SEQUENCE</scope>
    <source>
        <strain evidence="3">CBS 123094</strain>
    </source>
</reference>
<feature type="region of interest" description="Disordered" evidence="1">
    <location>
        <begin position="455"/>
        <end position="483"/>
    </location>
</feature>
<feature type="compositionally biased region" description="Polar residues" evidence="1">
    <location>
        <begin position="156"/>
        <end position="176"/>
    </location>
</feature>
<dbReference type="InterPro" id="IPR050302">
    <property type="entry name" value="Rab_GAP_TBC_domain"/>
</dbReference>
<dbReference type="PANTHER" id="PTHR47219:SF20">
    <property type="entry name" value="TBC1 DOMAIN FAMILY MEMBER 2B"/>
    <property type="match status" value="1"/>
</dbReference>
<gene>
    <name evidence="3" type="ORF">P154DRAFT_455171</name>
</gene>
<evidence type="ECO:0000313" key="4">
    <source>
        <dbReference type="Proteomes" id="UP000799779"/>
    </source>
</evidence>
<feature type="region of interest" description="Disordered" evidence="1">
    <location>
        <begin position="865"/>
        <end position="911"/>
    </location>
</feature>
<dbReference type="EMBL" id="ML977558">
    <property type="protein sequence ID" value="KAF2007144.1"/>
    <property type="molecule type" value="Genomic_DNA"/>
</dbReference>
<feature type="compositionally biased region" description="Pro residues" evidence="1">
    <location>
        <begin position="19"/>
        <end position="29"/>
    </location>
</feature>
<dbReference type="OrthoDB" id="294251at2759"/>
<feature type="region of interest" description="Disordered" evidence="1">
    <location>
        <begin position="206"/>
        <end position="259"/>
    </location>
</feature>
<evidence type="ECO:0000313" key="3">
    <source>
        <dbReference type="EMBL" id="KAF2007144.1"/>
    </source>
</evidence>
<feature type="compositionally biased region" description="Polar residues" evidence="1">
    <location>
        <begin position="206"/>
        <end position="231"/>
    </location>
</feature>
<dbReference type="PANTHER" id="PTHR47219">
    <property type="entry name" value="RAB GTPASE-ACTIVATING PROTEIN 1-LIKE"/>
    <property type="match status" value="1"/>
</dbReference>
<protein>
    <submittedName>
        <fullName evidence="3">RabGAP/TBC</fullName>
    </submittedName>
</protein>
<dbReference type="GO" id="GO:0005096">
    <property type="term" value="F:GTPase activator activity"/>
    <property type="evidence" value="ECO:0007669"/>
    <property type="project" value="TreeGrafter"/>
</dbReference>
<sequence length="911" mass="102498">MDAALLPVYERTIYSPSPSSSPPLPPLPSPHFVSRQRAPSLLRQATASSPLSEGHARAEQPIAPPTSPPIPSPTRQRIGPGPGLASDPRTIFNPLASNPVNLSGPAWRLSREEKALGPQTRARGYTSSSQPGYPHPPLRAATSIPDYAPYRGADRSNPTSTYRPNRGGTNWSHVDNGSMRNFFYEEPRASFRSAWTNASSSFIDASGTERSSFATGRSSISENRVSGSSLEHSLYQKPREEVGRSPGVPEAQEDDDETDIINSYYYDEEDLAEEMSFDTTSQRRTASPVSTLDIHPVPLQSNPTALQSLTVASTHEEAHHLSRDFTFREKTPRNSIGQKLVPTSPLREPQPKYDIYKDIISLPKLPQKKSRLSRQDWAEIQQYSKRRGKSKDSLGDISGLSSTVAEASKKPAAPLPPIKQSDPLPEVDEEDAYPRRASTSVFDRKSTLFQLGKIAQQAPMNSRTQSGDDLKPKDKRGSGRSLSGVTVIGSARNMSLGAIERDRYGFKKQTDKISVDKYNAWEKPYTEYVGRRRNKWVTLMRKQGMSIDDPTVFPEKSDKVKRYARKGFPPEWRGAMWWFYSGGPEELSKMRGVYFSLLRRLQDGELDKDDREAIERDLDRTFPDNVRFRPDNAPDTQEEDPERQPEMIKRLREVLQCFALNNPGIGYCQSLNFIAGLLLIFIDDVEQVFVLLTIITKYHLPGAHARNLANTDVSVLMMLIKDYLPKIWNSINDTDLINEGRGAHAHPASKYQRLPSVSIACTSWFMSLFINVLPIEVVCRVWDAFLFEGSRALFLYALSIFKMGETEIRGIHPSNMPEMCMAIQDLPRRSVDPNVLYELAFVKKGFGSVSATVVEKKRQFWREQSGRKSLSRVPNQKDGGAVREEEVNGEKKRPMDGLRRKASKRFLRRGN</sequence>
<dbReference type="GO" id="GO:0031267">
    <property type="term" value="F:small GTPase binding"/>
    <property type="evidence" value="ECO:0007669"/>
    <property type="project" value="TreeGrafter"/>
</dbReference>
<dbReference type="Pfam" id="PF00566">
    <property type="entry name" value="RabGAP-TBC"/>
    <property type="match status" value="1"/>
</dbReference>
<feature type="region of interest" description="Disordered" evidence="1">
    <location>
        <begin position="625"/>
        <end position="644"/>
    </location>
</feature>
<dbReference type="PROSITE" id="PS50086">
    <property type="entry name" value="TBC_RABGAP"/>
    <property type="match status" value="1"/>
</dbReference>
<feature type="compositionally biased region" description="Pro residues" evidence="1">
    <location>
        <begin position="62"/>
        <end position="72"/>
    </location>
</feature>
<feature type="compositionally biased region" description="Basic residues" evidence="1">
    <location>
        <begin position="900"/>
        <end position="911"/>
    </location>
</feature>
<dbReference type="InterPro" id="IPR035969">
    <property type="entry name" value="Rab-GAP_TBC_sf"/>
</dbReference>
<dbReference type="Proteomes" id="UP000799779">
    <property type="component" value="Unassembled WGS sequence"/>
</dbReference>
<proteinExistence type="predicted"/>
<accession>A0A6A5X0Z0</accession>
<dbReference type="AlphaFoldDB" id="A0A6A5X0Z0"/>
<dbReference type="SUPFAM" id="SSF47923">
    <property type="entry name" value="Ypt/Rab-GAP domain of gyp1p"/>
    <property type="match status" value="2"/>
</dbReference>
<evidence type="ECO:0000259" key="2">
    <source>
        <dbReference type="PROSITE" id="PS50086"/>
    </source>
</evidence>
<dbReference type="Gene3D" id="1.10.472.80">
    <property type="entry name" value="Ypt/Rab-GAP domain of gyp1p, domain 3"/>
    <property type="match status" value="1"/>
</dbReference>
<evidence type="ECO:0000256" key="1">
    <source>
        <dbReference type="SAM" id="MobiDB-lite"/>
    </source>
</evidence>
<feature type="compositionally biased region" description="Basic and acidic residues" evidence="1">
    <location>
        <begin position="466"/>
        <end position="477"/>
    </location>
</feature>
<feature type="region of interest" description="Disordered" evidence="1">
    <location>
        <begin position="115"/>
        <end position="176"/>
    </location>
</feature>
<feature type="compositionally biased region" description="Basic and acidic residues" evidence="1">
    <location>
        <begin position="880"/>
        <end position="899"/>
    </location>
</feature>